<evidence type="ECO:0000313" key="2">
    <source>
        <dbReference type="EMBL" id="MDN4480206.1"/>
    </source>
</evidence>
<dbReference type="Proteomes" id="UP001172708">
    <property type="component" value="Unassembled WGS sequence"/>
</dbReference>
<proteinExistence type="predicted"/>
<sequence>MDKWTDECGGRVWDLHDDEGMATTEYALVTVAAAAFAGVLIALVRSEEVRELLAGILRSAFG</sequence>
<dbReference type="InterPro" id="IPR025338">
    <property type="entry name" value="DUF4244"/>
</dbReference>
<keyword evidence="3" id="KW-1185">Reference proteome</keyword>
<keyword evidence="1" id="KW-0812">Transmembrane</keyword>
<evidence type="ECO:0000256" key="1">
    <source>
        <dbReference type="SAM" id="Phobius"/>
    </source>
</evidence>
<protein>
    <submittedName>
        <fullName evidence="2">DUF4244 domain-containing protein</fullName>
    </submittedName>
</protein>
<dbReference type="RefSeq" id="WP_301141561.1">
    <property type="nucleotide sequence ID" value="NZ_JAUHQA010000001.1"/>
</dbReference>
<name>A0ABT8GFJ3_9MICO</name>
<keyword evidence="1" id="KW-0472">Membrane</keyword>
<dbReference type="EMBL" id="JAUHQA010000001">
    <property type="protein sequence ID" value="MDN4480206.1"/>
    <property type="molecule type" value="Genomic_DNA"/>
</dbReference>
<keyword evidence="1" id="KW-1133">Transmembrane helix</keyword>
<comment type="caution">
    <text evidence="2">The sequence shown here is derived from an EMBL/GenBank/DDBJ whole genome shotgun (WGS) entry which is preliminary data.</text>
</comment>
<organism evidence="2 3">
    <name type="scientific">Demequina muriae</name>
    <dbReference type="NCBI Taxonomy" id="3051664"/>
    <lineage>
        <taxon>Bacteria</taxon>
        <taxon>Bacillati</taxon>
        <taxon>Actinomycetota</taxon>
        <taxon>Actinomycetes</taxon>
        <taxon>Micrococcales</taxon>
        <taxon>Demequinaceae</taxon>
        <taxon>Demequina</taxon>
    </lineage>
</organism>
<feature type="transmembrane region" description="Helical" evidence="1">
    <location>
        <begin position="26"/>
        <end position="44"/>
    </location>
</feature>
<accession>A0ABT8GFJ3</accession>
<evidence type="ECO:0000313" key="3">
    <source>
        <dbReference type="Proteomes" id="UP001172708"/>
    </source>
</evidence>
<dbReference type="Pfam" id="PF14029">
    <property type="entry name" value="DUF4244"/>
    <property type="match status" value="1"/>
</dbReference>
<gene>
    <name evidence="2" type="ORF">QQX02_04625</name>
</gene>
<reference evidence="2" key="1">
    <citation type="submission" date="2023-06" db="EMBL/GenBank/DDBJ databases">
        <title>Egi l300058.</title>
        <authorList>
            <person name="Gao L."/>
            <person name="Fang B.-Z."/>
            <person name="Li W.-J."/>
        </authorList>
    </citation>
    <scope>NUCLEOTIDE SEQUENCE</scope>
    <source>
        <strain evidence="2">EGI L300058</strain>
    </source>
</reference>